<feature type="compositionally biased region" description="Basic and acidic residues" evidence="13">
    <location>
        <begin position="132"/>
        <end position="149"/>
    </location>
</feature>
<dbReference type="AlphaFoldDB" id="A0A7N0TT02"/>
<feature type="compositionally biased region" description="Basic and acidic residues" evidence="13">
    <location>
        <begin position="656"/>
        <end position="672"/>
    </location>
</feature>
<keyword evidence="12" id="KW-0539">Nucleus</keyword>
<dbReference type="PANTHER" id="PTHR46837:SF5">
    <property type="entry name" value="PROTEIN MLN51 HOMOLOG"/>
    <property type="match status" value="1"/>
</dbReference>
<dbReference type="GO" id="GO:0051028">
    <property type="term" value="P:mRNA transport"/>
    <property type="evidence" value="ECO:0007669"/>
    <property type="project" value="UniProtKB-KW"/>
</dbReference>
<comment type="similarity">
    <text evidence="3">Belongs to the CASC3 family.</text>
</comment>
<evidence type="ECO:0000256" key="12">
    <source>
        <dbReference type="ARBA" id="ARBA00023242"/>
    </source>
</evidence>
<name>A0A7N0TT02_KALFE</name>
<feature type="compositionally biased region" description="Acidic residues" evidence="13">
    <location>
        <begin position="30"/>
        <end position="40"/>
    </location>
</feature>
<evidence type="ECO:0000313" key="15">
    <source>
        <dbReference type="EnsemblPlants" id="Kaladp0043s0299.1.v1.1"/>
    </source>
</evidence>
<protein>
    <recommendedName>
        <fullName evidence="14">Btz domain-containing protein</fullName>
    </recommendedName>
</protein>
<feature type="compositionally biased region" description="Basic and acidic residues" evidence="13">
    <location>
        <begin position="258"/>
        <end position="269"/>
    </location>
</feature>
<keyword evidence="6" id="KW-0507">mRNA processing</keyword>
<feature type="compositionally biased region" description="Low complexity" evidence="13">
    <location>
        <begin position="393"/>
        <end position="408"/>
    </location>
</feature>
<proteinExistence type="inferred from homology"/>
<feature type="compositionally biased region" description="Basic and acidic residues" evidence="13">
    <location>
        <begin position="95"/>
        <end position="121"/>
    </location>
</feature>
<dbReference type="GO" id="GO:0008380">
    <property type="term" value="P:RNA splicing"/>
    <property type="evidence" value="ECO:0007669"/>
    <property type="project" value="UniProtKB-KW"/>
</dbReference>
<keyword evidence="9" id="KW-0694">RNA-binding</keyword>
<reference evidence="15" key="1">
    <citation type="submission" date="2021-01" db="UniProtKB">
        <authorList>
            <consortium name="EnsemblPlants"/>
        </authorList>
    </citation>
    <scope>IDENTIFICATION</scope>
</reference>
<dbReference type="Pfam" id="PF09405">
    <property type="entry name" value="Btz"/>
    <property type="match status" value="1"/>
</dbReference>
<feature type="region of interest" description="Disordered" evidence="13">
    <location>
        <begin position="210"/>
        <end position="280"/>
    </location>
</feature>
<evidence type="ECO:0000256" key="4">
    <source>
        <dbReference type="ARBA" id="ARBA00022448"/>
    </source>
</evidence>
<evidence type="ECO:0000256" key="5">
    <source>
        <dbReference type="ARBA" id="ARBA00022490"/>
    </source>
</evidence>
<feature type="region of interest" description="Disordered" evidence="13">
    <location>
        <begin position="385"/>
        <end position="505"/>
    </location>
</feature>
<keyword evidence="16" id="KW-1185">Reference proteome</keyword>
<feature type="domain" description="Btz" evidence="14">
    <location>
        <begin position="107"/>
        <end position="225"/>
    </location>
</feature>
<feature type="region of interest" description="Disordered" evidence="13">
    <location>
        <begin position="315"/>
        <end position="359"/>
    </location>
</feature>
<keyword evidence="7" id="KW-0509">mRNA transport</keyword>
<dbReference type="InterPro" id="IPR018545">
    <property type="entry name" value="Btz_dom"/>
</dbReference>
<feature type="compositionally biased region" description="Polar residues" evidence="13">
    <location>
        <begin position="620"/>
        <end position="646"/>
    </location>
</feature>
<evidence type="ECO:0000256" key="2">
    <source>
        <dbReference type="ARBA" id="ARBA00004496"/>
    </source>
</evidence>
<keyword evidence="5" id="KW-0963">Cytoplasm</keyword>
<dbReference type="GO" id="GO:0005737">
    <property type="term" value="C:cytoplasm"/>
    <property type="evidence" value="ECO:0007669"/>
    <property type="project" value="UniProtKB-SubCell"/>
</dbReference>
<evidence type="ECO:0000313" key="16">
    <source>
        <dbReference type="Proteomes" id="UP000594263"/>
    </source>
</evidence>
<dbReference type="EnsemblPlants" id="Kaladp0043s0299.3.v1.1">
    <property type="protein sequence ID" value="Kaladp0043s0299.3.v1.1"/>
    <property type="gene ID" value="Kaladp0043s0299.v1.1"/>
</dbReference>
<evidence type="ECO:0000256" key="8">
    <source>
        <dbReference type="ARBA" id="ARBA00022845"/>
    </source>
</evidence>
<dbReference type="Gramene" id="Kaladp0043s0299.2.v1.1">
    <property type="protein sequence ID" value="Kaladp0043s0299.2.v1.1"/>
    <property type="gene ID" value="Kaladp0043s0299.v1.1"/>
</dbReference>
<organism evidence="15 16">
    <name type="scientific">Kalanchoe fedtschenkoi</name>
    <name type="common">Lavender scallops</name>
    <name type="synonym">South American air plant</name>
    <dbReference type="NCBI Taxonomy" id="63787"/>
    <lineage>
        <taxon>Eukaryota</taxon>
        <taxon>Viridiplantae</taxon>
        <taxon>Streptophyta</taxon>
        <taxon>Embryophyta</taxon>
        <taxon>Tracheophyta</taxon>
        <taxon>Spermatophyta</taxon>
        <taxon>Magnoliopsida</taxon>
        <taxon>eudicotyledons</taxon>
        <taxon>Gunneridae</taxon>
        <taxon>Pentapetalae</taxon>
        <taxon>Saxifragales</taxon>
        <taxon>Crassulaceae</taxon>
        <taxon>Kalanchoe</taxon>
    </lineage>
</organism>
<dbReference type="EnsemblPlants" id="Kaladp0043s0299.2.v1.1">
    <property type="protein sequence ID" value="Kaladp0043s0299.2.v1.1"/>
    <property type="gene ID" value="Kaladp0043s0299.v1.1"/>
</dbReference>
<evidence type="ECO:0000256" key="10">
    <source>
        <dbReference type="ARBA" id="ARBA00023161"/>
    </source>
</evidence>
<feature type="region of interest" description="Disordered" evidence="13">
    <location>
        <begin position="1"/>
        <end position="155"/>
    </location>
</feature>
<dbReference type="Proteomes" id="UP000594263">
    <property type="component" value="Unplaced"/>
</dbReference>
<keyword evidence="4" id="KW-0813">Transport</keyword>
<feature type="region of interest" description="Disordered" evidence="13">
    <location>
        <begin position="620"/>
        <end position="672"/>
    </location>
</feature>
<dbReference type="Gramene" id="Kaladp0043s0299.3.v1.1">
    <property type="protein sequence ID" value="Kaladp0043s0299.3.v1.1"/>
    <property type="gene ID" value="Kaladp0043s0299.v1.1"/>
</dbReference>
<evidence type="ECO:0000256" key="11">
    <source>
        <dbReference type="ARBA" id="ARBA00023187"/>
    </source>
</evidence>
<feature type="compositionally biased region" description="Basic residues" evidence="13">
    <location>
        <begin position="212"/>
        <end position="225"/>
    </location>
</feature>
<comment type="subcellular location">
    <subcellularLocation>
        <location evidence="2">Cytoplasm</location>
    </subcellularLocation>
    <subcellularLocation>
        <location evidence="1">Nucleus</location>
    </subcellularLocation>
</comment>
<evidence type="ECO:0000256" key="13">
    <source>
        <dbReference type="SAM" id="MobiDB-lite"/>
    </source>
</evidence>
<feature type="compositionally biased region" description="Acidic residues" evidence="13">
    <location>
        <begin position="72"/>
        <end position="94"/>
    </location>
</feature>
<dbReference type="EnsemblPlants" id="Kaladp0043s0299.1.v1.1">
    <property type="protein sequence ID" value="Kaladp0043s0299.1.v1.1"/>
    <property type="gene ID" value="Kaladp0043s0299.v1.1"/>
</dbReference>
<keyword evidence="11" id="KW-0508">mRNA splicing</keyword>
<evidence type="ECO:0000256" key="3">
    <source>
        <dbReference type="ARBA" id="ARBA00009548"/>
    </source>
</evidence>
<dbReference type="GO" id="GO:0003729">
    <property type="term" value="F:mRNA binding"/>
    <property type="evidence" value="ECO:0007669"/>
    <property type="project" value="InterPro"/>
</dbReference>
<dbReference type="GO" id="GO:0006397">
    <property type="term" value="P:mRNA processing"/>
    <property type="evidence" value="ECO:0007669"/>
    <property type="project" value="UniProtKB-KW"/>
</dbReference>
<dbReference type="PANTHER" id="PTHR46837">
    <property type="entry name" value="PROTEIN MLN51 HOMOLOG"/>
    <property type="match status" value="1"/>
</dbReference>
<dbReference type="OMA" id="GFNAMPN"/>
<evidence type="ECO:0000256" key="9">
    <source>
        <dbReference type="ARBA" id="ARBA00022884"/>
    </source>
</evidence>
<feature type="compositionally biased region" description="Basic and acidic residues" evidence="13">
    <location>
        <begin position="44"/>
        <end position="62"/>
    </location>
</feature>
<feature type="compositionally biased region" description="Polar residues" evidence="13">
    <location>
        <begin position="315"/>
        <end position="331"/>
    </location>
</feature>
<dbReference type="GO" id="GO:0000184">
    <property type="term" value="P:nuclear-transcribed mRNA catabolic process, nonsense-mediated decay"/>
    <property type="evidence" value="ECO:0007669"/>
    <property type="project" value="UniProtKB-KW"/>
</dbReference>
<dbReference type="InterPro" id="IPR044796">
    <property type="entry name" value="MLN51_plant"/>
</dbReference>
<dbReference type="Gramene" id="Kaladp0043s0299.1.v1.1">
    <property type="protein sequence ID" value="Kaladp0043s0299.1.v1.1"/>
    <property type="gene ID" value="Kaladp0043s0299.v1.1"/>
</dbReference>
<feature type="compositionally biased region" description="Acidic residues" evidence="13">
    <location>
        <begin position="1"/>
        <end position="14"/>
    </location>
</feature>
<evidence type="ECO:0000256" key="6">
    <source>
        <dbReference type="ARBA" id="ARBA00022664"/>
    </source>
</evidence>
<accession>A0A7N0TT02</accession>
<evidence type="ECO:0000256" key="7">
    <source>
        <dbReference type="ARBA" id="ARBA00022816"/>
    </source>
</evidence>
<evidence type="ECO:0000256" key="1">
    <source>
        <dbReference type="ARBA" id="ARBA00004123"/>
    </source>
</evidence>
<evidence type="ECO:0000259" key="14">
    <source>
        <dbReference type="SMART" id="SM01044"/>
    </source>
</evidence>
<sequence length="672" mass="72908">MASANGEEEYESDPEEAKLSLAMRRRVASDDEEEEGEEGGGGDGGERRGDEVPHKVDVRGSDEESDYQGAPEDYEDEEEIDDEELEDEEELVEVEDMRGRGRERASVDMENGVRGEGREMLEGEIAYGQDVGEGKHRLEGEEEKKEHEPFAVPTAGAFYMHDDRFRDNAAGRHRRTLGARKLWESKDERKWGHDKFEELTSQNSHFIESRRNFKGHYRGRGRNRGTGRGYVKGGRHKMPEDKDNQAPAPTGVRGRGPRRYDPAYKHRSEVPQTQDKQSGKYIEKVANPISGEALASVSAVAPDVVPATKNLVASNLNSASPPFYPSGTSGKDLNLAPKKDVQANTNRVPPLSSADESLASTHANTMFRGKGIDASLGLNKKYLDDMARKPSDSSHVPPSSFTSSSQGPQFLTHGRGQGRAGHLPSQLTSHPKHASKVSGVQLHATQRIPPAQNRTDSYSKAPSHPVPKQMGNGCQMSSSPPVGYASPKPFESGEESQSESGKAKTAIVGKGASAVQGGPLGPFMYNGAQILGATGNMGVSHVDQNFPTFLPVMQFGAQHPGGIGVPAVGMAFPGYVQPQHGQGSSEMTWLPVLAGAAGALGATYCPPYMLDGASYHPQLTGPQLSASSSNNEPNTNSAISEWNPSQKLERADEDFEQRQSKPRRYSEMKFGQ</sequence>
<keyword evidence="8" id="KW-0810">Translation regulation</keyword>
<dbReference type="GO" id="GO:0035145">
    <property type="term" value="C:exon-exon junction complex"/>
    <property type="evidence" value="ECO:0007669"/>
    <property type="project" value="InterPro"/>
</dbReference>
<dbReference type="GO" id="GO:0006417">
    <property type="term" value="P:regulation of translation"/>
    <property type="evidence" value="ECO:0007669"/>
    <property type="project" value="UniProtKB-KW"/>
</dbReference>
<dbReference type="SMART" id="SM01044">
    <property type="entry name" value="Btz"/>
    <property type="match status" value="1"/>
</dbReference>
<keyword evidence="10" id="KW-0866">Nonsense-mediated mRNA decay</keyword>